<keyword evidence="10" id="KW-0746">Sphingolipid metabolism</keyword>
<evidence type="ECO:0000313" key="19">
    <source>
        <dbReference type="EMBL" id="KAK8044012.1"/>
    </source>
</evidence>
<feature type="transmembrane region" description="Helical" evidence="17">
    <location>
        <begin position="336"/>
        <end position="357"/>
    </location>
</feature>
<comment type="similarity">
    <text evidence="4">Belongs to the fatty acid desaturase type 1 family.</text>
</comment>
<sequence length="540" mass="60994">MMDTKGTVSPAQVEHLISQGHIIVIYEGMALKLDKWLDKHPGGGLAILHMVGRDAGDEIKAYHTDQTLKTMKAFSIGPVDLPWVNMIPPVQADVPALPSQKGDNKCSGSEKQGEKPSASGPCKLTSNGRKSASPSPGAIEEQLTKEAFTAAMEERERQDDIRNIPSMDMEQQALLREKYQALHQRVKDEGLYDCPYIEYGKECARYASLFGMFLYLVSIGWYLTSALFLGGFWQQIMFSAHDAGHRGITGSVAKDTIIGTFIADFCCGLSFGWWKSSHNVHHLITNMPEHDPDTQYLPLFAWSPTFFRGVRSTYYDFDFVWDKVCEIAVPLQKYTYYPIMAVARFNLYFLSWGHVILGSAKKASGAPRWARQLEVVGMAVYWFLFGYMLVWRTLPDWPTRIAFVLLSHAVTMLIHVQITLSHWGMSTADLGPTESFVSRQLRTTMDVDCPPWLDFLHGGLQFQAVHHLFPRVPRHNLRKGQVLLREFCEDTGLEYHCYGFAKGNGIILSRLEEVGKMVETLVKCQSHLVQEYTEGAPILH</sequence>
<evidence type="ECO:0000256" key="12">
    <source>
        <dbReference type="ARBA" id="ARBA00023002"/>
    </source>
</evidence>
<dbReference type="InterPro" id="IPR005804">
    <property type="entry name" value="FA_desaturase_dom"/>
</dbReference>
<feature type="transmembrane region" description="Helical" evidence="17">
    <location>
        <begin position="209"/>
        <end position="233"/>
    </location>
</feature>
<comment type="subcellular location">
    <subcellularLocation>
        <location evidence="1">Membrane</location>
        <topology evidence="1">Multi-pass membrane protein</topology>
    </subcellularLocation>
</comment>
<evidence type="ECO:0000256" key="4">
    <source>
        <dbReference type="ARBA" id="ARBA00009295"/>
    </source>
</evidence>
<protein>
    <recommendedName>
        <fullName evidence="6">Delta 8-(E)-sphingolipid desaturase</fullName>
        <ecNumber evidence="5">1.14.19.18</ecNumber>
    </recommendedName>
</protein>
<dbReference type="SMART" id="SM01117">
    <property type="entry name" value="Cyt-b5"/>
    <property type="match status" value="1"/>
</dbReference>
<organism evidence="19 20">
    <name type="scientific">Apiospora rasikravindrae</name>
    <dbReference type="NCBI Taxonomy" id="990691"/>
    <lineage>
        <taxon>Eukaryota</taxon>
        <taxon>Fungi</taxon>
        <taxon>Dikarya</taxon>
        <taxon>Ascomycota</taxon>
        <taxon>Pezizomycotina</taxon>
        <taxon>Sordariomycetes</taxon>
        <taxon>Xylariomycetidae</taxon>
        <taxon>Amphisphaeriales</taxon>
        <taxon>Apiosporaceae</taxon>
        <taxon>Apiospora</taxon>
    </lineage>
</organism>
<dbReference type="SUPFAM" id="SSF55856">
    <property type="entry name" value="Cytochrome b5-like heme/steroid binding domain"/>
    <property type="match status" value="1"/>
</dbReference>
<evidence type="ECO:0000256" key="15">
    <source>
        <dbReference type="ARBA" id="ARBA00023136"/>
    </source>
</evidence>
<dbReference type="PANTHER" id="PTHR19353">
    <property type="entry name" value="FATTY ACID DESATURASE 2"/>
    <property type="match status" value="1"/>
</dbReference>
<dbReference type="PANTHER" id="PTHR19353:SF30">
    <property type="entry name" value="DELTA 8-(E)-SPHINGOLIPID DESATURASE"/>
    <property type="match status" value="1"/>
</dbReference>
<dbReference type="PIRSF" id="PIRSF015921">
    <property type="entry name" value="FA_sphinglp_des"/>
    <property type="match status" value="1"/>
</dbReference>
<dbReference type="InterPro" id="IPR036400">
    <property type="entry name" value="Cyt_B5-like_heme/steroid_sf"/>
</dbReference>
<evidence type="ECO:0000256" key="13">
    <source>
        <dbReference type="ARBA" id="ARBA00023004"/>
    </source>
</evidence>
<proteinExistence type="inferred from homology"/>
<keyword evidence="7" id="KW-0349">Heme</keyword>
<dbReference type="Pfam" id="PF00173">
    <property type="entry name" value="Cyt-b5"/>
    <property type="match status" value="1"/>
</dbReference>
<evidence type="ECO:0000256" key="10">
    <source>
        <dbReference type="ARBA" id="ARBA00022919"/>
    </source>
</evidence>
<evidence type="ECO:0000256" key="3">
    <source>
        <dbReference type="ARBA" id="ARBA00004991"/>
    </source>
</evidence>
<keyword evidence="9" id="KW-0479">Metal-binding</keyword>
<keyword evidence="11 17" id="KW-1133">Transmembrane helix</keyword>
<evidence type="ECO:0000256" key="1">
    <source>
        <dbReference type="ARBA" id="ARBA00004141"/>
    </source>
</evidence>
<dbReference type="CDD" id="cd03506">
    <property type="entry name" value="Delta6-FADS-like"/>
    <property type="match status" value="1"/>
</dbReference>
<keyword evidence="14" id="KW-0443">Lipid metabolism</keyword>
<name>A0ABR1TBM1_9PEZI</name>
<dbReference type="EMBL" id="JAQQWK010000003">
    <property type="protein sequence ID" value="KAK8044012.1"/>
    <property type="molecule type" value="Genomic_DNA"/>
</dbReference>
<keyword evidence="20" id="KW-1185">Reference proteome</keyword>
<keyword evidence="8 17" id="KW-0812">Transmembrane</keyword>
<accession>A0ABR1TBM1</accession>
<evidence type="ECO:0000256" key="5">
    <source>
        <dbReference type="ARBA" id="ARBA00012019"/>
    </source>
</evidence>
<evidence type="ECO:0000256" key="7">
    <source>
        <dbReference type="ARBA" id="ARBA00022617"/>
    </source>
</evidence>
<evidence type="ECO:0000259" key="18">
    <source>
        <dbReference type="PROSITE" id="PS50255"/>
    </source>
</evidence>
<evidence type="ECO:0000256" key="8">
    <source>
        <dbReference type="ARBA" id="ARBA00022692"/>
    </source>
</evidence>
<keyword evidence="12" id="KW-0560">Oxidoreductase</keyword>
<dbReference type="Proteomes" id="UP001444661">
    <property type="component" value="Unassembled WGS sequence"/>
</dbReference>
<evidence type="ECO:0000256" key="14">
    <source>
        <dbReference type="ARBA" id="ARBA00023098"/>
    </source>
</evidence>
<evidence type="ECO:0000256" key="11">
    <source>
        <dbReference type="ARBA" id="ARBA00022989"/>
    </source>
</evidence>
<evidence type="ECO:0000256" key="6">
    <source>
        <dbReference type="ARBA" id="ARBA00016939"/>
    </source>
</evidence>
<keyword evidence="15 17" id="KW-0472">Membrane</keyword>
<feature type="transmembrane region" description="Helical" evidence="17">
    <location>
        <begin position="369"/>
        <end position="391"/>
    </location>
</feature>
<gene>
    <name evidence="19" type="ORF">PG993_004036</name>
</gene>
<dbReference type="EC" id="1.14.19.18" evidence="5"/>
<evidence type="ECO:0000256" key="16">
    <source>
        <dbReference type="SAM" id="MobiDB-lite"/>
    </source>
</evidence>
<keyword evidence="13" id="KW-0408">Iron</keyword>
<comment type="pathway">
    <text evidence="3">Sphingolipid metabolism.</text>
</comment>
<feature type="region of interest" description="Disordered" evidence="16">
    <location>
        <begin position="94"/>
        <end position="140"/>
    </location>
</feature>
<comment type="caution">
    <text evidence="19">The sequence shown here is derived from an EMBL/GenBank/DDBJ whole genome shotgun (WGS) entry which is preliminary data.</text>
</comment>
<feature type="domain" description="Cytochrome b5 heme-binding" evidence="18">
    <location>
        <begin position="5"/>
        <end position="80"/>
    </location>
</feature>
<evidence type="ECO:0000256" key="17">
    <source>
        <dbReference type="SAM" id="Phobius"/>
    </source>
</evidence>
<dbReference type="InterPro" id="IPR012171">
    <property type="entry name" value="Fatty_acid_desaturase"/>
</dbReference>
<feature type="compositionally biased region" description="Polar residues" evidence="16">
    <location>
        <begin position="124"/>
        <end position="134"/>
    </location>
</feature>
<dbReference type="Pfam" id="PF00487">
    <property type="entry name" value="FA_desaturase"/>
    <property type="match status" value="1"/>
</dbReference>
<evidence type="ECO:0000313" key="20">
    <source>
        <dbReference type="Proteomes" id="UP001444661"/>
    </source>
</evidence>
<evidence type="ECO:0000256" key="9">
    <source>
        <dbReference type="ARBA" id="ARBA00022723"/>
    </source>
</evidence>
<dbReference type="Gene3D" id="3.10.120.10">
    <property type="entry name" value="Cytochrome b5-like heme/steroid binding domain"/>
    <property type="match status" value="1"/>
</dbReference>
<dbReference type="PROSITE" id="PS50255">
    <property type="entry name" value="CYTOCHROME_B5_2"/>
    <property type="match status" value="1"/>
</dbReference>
<feature type="transmembrane region" description="Helical" evidence="17">
    <location>
        <begin position="397"/>
        <end position="416"/>
    </location>
</feature>
<dbReference type="InterPro" id="IPR001199">
    <property type="entry name" value="Cyt_B5-like_heme/steroid-bd"/>
</dbReference>
<evidence type="ECO:0000256" key="2">
    <source>
        <dbReference type="ARBA" id="ARBA00004760"/>
    </source>
</evidence>
<comment type="pathway">
    <text evidence="2">Lipid metabolism; sphingolipid metabolism.</text>
</comment>
<reference evidence="19 20" key="1">
    <citation type="submission" date="2023-01" db="EMBL/GenBank/DDBJ databases">
        <title>Analysis of 21 Apiospora genomes using comparative genomics revels a genus with tremendous synthesis potential of carbohydrate active enzymes and secondary metabolites.</title>
        <authorList>
            <person name="Sorensen T."/>
        </authorList>
    </citation>
    <scope>NUCLEOTIDE SEQUENCE [LARGE SCALE GENOMIC DNA]</scope>
    <source>
        <strain evidence="19 20">CBS 33761</strain>
    </source>
</reference>